<protein>
    <recommendedName>
        <fullName evidence="8">tRNA N6-adenosine threonylcarbamoyltransferase</fullName>
        <ecNumber evidence="8">2.3.1.234</ecNumber>
    </recommendedName>
    <alternativeName>
        <fullName evidence="8">N6-L-threonylcarbamoyladenine synthase</fullName>
        <shortName evidence="8">t(6)A synthase</shortName>
    </alternativeName>
    <alternativeName>
        <fullName evidence="8">t(6)A37 threonylcarbamoyladenosine biosynthesis protein TsaD</fullName>
    </alternativeName>
    <alternativeName>
        <fullName evidence="8">tRNA threonylcarbamoyladenosine biosynthesis protein TsaD</fullName>
    </alternativeName>
</protein>
<sequence>MSVLILGLETSCDETAAAVVADGGTILSNVVASQVEIHRRFEVLPRSHLGYHPAEALNPVIAAALADAGIGFADLSAVAVTQGPGLLGSLLVGLMAGKSLSFSLGIPLVAVNHIEAHIYANFLVEPEVPFPFVALVVSGGHTDLIYAASHSEFRLVGQTRDDAAGEAFDKVARVLGLGYPGGPAIECLAREGNPQAVALPRAFLEEDAFDTSFSGLKTAVVNYLNRARQKGEAVNVADVAAGFQAAVAEVLVAKAMAAVRMYGAKALLLAGGVAANGYLREYFLKGAQEEGVRLIIPPPALCTDNAAMVAAAGYYRFLRGDFAPLTVNALAGLALGEDPSV</sequence>
<evidence type="ECO:0000256" key="7">
    <source>
        <dbReference type="ARBA" id="ARBA00048117"/>
    </source>
</evidence>
<name>A0A7C2IEW7_9THEO</name>
<keyword evidence="4 8" id="KW-0479">Metal-binding</keyword>
<dbReference type="PANTHER" id="PTHR11735:SF6">
    <property type="entry name" value="TRNA N6-ADENOSINE THREONYLCARBAMOYLTRANSFERASE, MITOCHONDRIAL"/>
    <property type="match status" value="1"/>
</dbReference>
<dbReference type="SUPFAM" id="SSF53067">
    <property type="entry name" value="Actin-like ATPase domain"/>
    <property type="match status" value="2"/>
</dbReference>
<dbReference type="PRINTS" id="PR00789">
    <property type="entry name" value="OSIALOPTASE"/>
</dbReference>
<dbReference type="Gene3D" id="3.30.420.40">
    <property type="match status" value="2"/>
</dbReference>
<organism evidence="10">
    <name type="scientific">Ammonifex degensii</name>
    <dbReference type="NCBI Taxonomy" id="42838"/>
    <lineage>
        <taxon>Bacteria</taxon>
        <taxon>Bacillati</taxon>
        <taxon>Bacillota</taxon>
        <taxon>Clostridia</taxon>
        <taxon>Thermoanaerobacterales</taxon>
        <taxon>Thermoanaerobacteraceae</taxon>
        <taxon>Ammonifex</taxon>
    </lineage>
</organism>
<dbReference type="InterPro" id="IPR017860">
    <property type="entry name" value="Peptidase_M22_CS"/>
</dbReference>
<keyword evidence="6 8" id="KW-0012">Acyltransferase</keyword>
<feature type="binding site" evidence="8">
    <location>
        <position position="186"/>
    </location>
    <ligand>
        <name>substrate</name>
    </ligand>
</feature>
<keyword evidence="3 8" id="KW-0819">tRNA processing</keyword>
<accession>A0A7C2IEW7</accession>
<comment type="cofactor">
    <cofactor evidence="8">
        <name>Fe(2+)</name>
        <dbReference type="ChEBI" id="CHEBI:29033"/>
    </cofactor>
    <text evidence="8">Binds 1 Fe(2+) ion per subunit.</text>
</comment>
<dbReference type="NCBIfam" id="TIGR03723">
    <property type="entry name" value="T6A_TsaD_YgjD"/>
    <property type="match status" value="1"/>
</dbReference>
<dbReference type="InterPro" id="IPR022450">
    <property type="entry name" value="TsaD"/>
</dbReference>
<comment type="subcellular location">
    <subcellularLocation>
        <location evidence="8">Cytoplasm</location>
    </subcellularLocation>
</comment>
<dbReference type="NCBIfam" id="TIGR00329">
    <property type="entry name" value="gcp_kae1"/>
    <property type="match status" value="1"/>
</dbReference>
<evidence type="ECO:0000256" key="4">
    <source>
        <dbReference type="ARBA" id="ARBA00022723"/>
    </source>
</evidence>
<dbReference type="GO" id="GO:0005506">
    <property type="term" value="F:iron ion binding"/>
    <property type="evidence" value="ECO:0007669"/>
    <property type="project" value="UniProtKB-UniRule"/>
</dbReference>
<feature type="binding site" evidence="8">
    <location>
        <position position="113"/>
    </location>
    <ligand>
        <name>Fe cation</name>
        <dbReference type="ChEBI" id="CHEBI:24875"/>
    </ligand>
</feature>
<feature type="binding site" evidence="8">
    <location>
        <position position="182"/>
    </location>
    <ligand>
        <name>substrate</name>
    </ligand>
</feature>
<evidence type="ECO:0000256" key="5">
    <source>
        <dbReference type="ARBA" id="ARBA00023004"/>
    </source>
</evidence>
<dbReference type="EMBL" id="DSMU01000132">
    <property type="protein sequence ID" value="HEL65457.1"/>
    <property type="molecule type" value="Genomic_DNA"/>
</dbReference>
<comment type="caution">
    <text evidence="10">The sequence shown here is derived from an EMBL/GenBank/DDBJ whole genome shotgun (WGS) entry which is preliminary data.</text>
</comment>
<dbReference type="InterPro" id="IPR000905">
    <property type="entry name" value="Gcp-like_dom"/>
</dbReference>
<dbReference type="HAMAP" id="MF_01445">
    <property type="entry name" value="TsaD"/>
    <property type="match status" value="1"/>
</dbReference>
<feature type="domain" description="Gcp-like" evidence="9">
    <location>
        <begin position="25"/>
        <end position="310"/>
    </location>
</feature>
<evidence type="ECO:0000256" key="1">
    <source>
        <dbReference type="ARBA" id="ARBA00022490"/>
    </source>
</evidence>
<dbReference type="GO" id="GO:0061711">
    <property type="term" value="F:tRNA N(6)-L-threonylcarbamoyladenine synthase activity"/>
    <property type="evidence" value="ECO:0007669"/>
    <property type="project" value="UniProtKB-EC"/>
</dbReference>
<proteinExistence type="inferred from homology"/>
<keyword evidence="1 8" id="KW-0963">Cytoplasm</keyword>
<dbReference type="CDD" id="cd24133">
    <property type="entry name" value="ASKHA_NBD_TsaD_bac"/>
    <property type="match status" value="1"/>
</dbReference>
<keyword evidence="5 8" id="KW-0408">Iron</keyword>
<dbReference type="PROSITE" id="PS01016">
    <property type="entry name" value="GLYCOPROTEASE"/>
    <property type="match status" value="1"/>
</dbReference>
<evidence type="ECO:0000256" key="8">
    <source>
        <dbReference type="HAMAP-Rule" id="MF_01445"/>
    </source>
</evidence>
<dbReference type="Pfam" id="PF00814">
    <property type="entry name" value="TsaD"/>
    <property type="match status" value="1"/>
</dbReference>
<dbReference type="GO" id="GO:0005737">
    <property type="term" value="C:cytoplasm"/>
    <property type="evidence" value="ECO:0007669"/>
    <property type="project" value="UniProtKB-SubCell"/>
</dbReference>
<dbReference type="InterPro" id="IPR043129">
    <property type="entry name" value="ATPase_NBD"/>
</dbReference>
<reference evidence="10" key="1">
    <citation type="journal article" date="2020" name="mSystems">
        <title>Genome- and Community-Level Interaction Insights into Carbon Utilization and Element Cycling Functions of Hydrothermarchaeota in Hydrothermal Sediment.</title>
        <authorList>
            <person name="Zhou Z."/>
            <person name="Liu Y."/>
            <person name="Xu W."/>
            <person name="Pan J."/>
            <person name="Luo Z.H."/>
            <person name="Li M."/>
        </authorList>
    </citation>
    <scope>NUCLEOTIDE SEQUENCE [LARGE SCALE GENOMIC DNA]</scope>
    <source>
        <strain evidence="10">SpSt-300</strain>
    </source>
</reference>
<feature type="binding site" evidence="8">
    <location>
        <begin position="136"/>
        <end position="140"/>
    </location>
    <ligand>
        <name>substrate</name>
    </ligand>
</feature>
<evidence type="ECO:0000256" key="3">
    <source>
        <dbReference type="ARBA" id="ARBA00022694"/>
    </source>
</evidence>
<dbReference type="InterPro" id="IPR017861">
    <property type="entry name" value="KAE1/TsaD"/>
</dbReference>
<feature type="binding site" evidence="8">
    <location>
        <position position="276"/>
    </location>
    <ligand>
        <name>substrate</name>
    </ligand>
</feature>
<feature type="binding site" evidence="8">
    <location>
        <position position="117"/>
    </location>
    <ligand>
        <name>Fe cation</name>
        <dbReference type="ChEBI" id="CHEBI:24875"/>
    </ligand>
</feature>
<dbReference type="EC" id="2.3.1.234" evidence="8"/>
<evidence type="ECO:0000256" key="2">
    <source>
        <dbReference type="ARBA" id="ARBA00022679"/>
    </source>
</evidence>
<keyword evidence="2 8" id="KW-0808">Transferase</keyword>
<comment type="similarity">
    <text evidence="8">Belongs to the KAE1 / TsaD family.</text>
</comment>
<evidence type="ECO:0000259" key="9">
    <source>
        <dbReference type="Pfam" id="PF00814"/>
    </source>
</evidence>
<feature type="binding site" evidence="8">
    <location>
        <position position="304"/>
    </location>
    <ligand>
        <name>Fe cation</name>
        <dbReference type="ChEBI" id="CHEBI:24875"/>
    </ligand>
</feature>
<evidence type="ECO:0000313" key="10">
    <source>
        <dbReference type="EMBL" id="HEL65457.1"/>
    </source>
</evidence>
<dbReference type="GO" id="GO:0002949">
    <property type="term" value="P:tRNA threonylcarbamoyladenosine modification"/>
    <property type="evidence" value="ECO:0007669"/>
    <property type="project" value="UniProtKB-UniRule"/>
</dbReference>
<evidence type="ECO:0000256" key="6">
    <source>
        <dbReference type="ARBA" id="ARBA00023315"/>
    </source>
</evidence>
<dbReference type="PANTHER" id="PTHR11735">
    <property type="entry name" value="TRNA N6-ADENOSINE THREONYLCARBAMOYLTRANSFERASE"/>
    <property type="match status" value="1"/>
</dbReference>
<gene>
    <name evidence="8 10" type="primary">tsaD</name>
    <name evidence="10" type="ORF">ENQ34_02080</name>
</gene>
<dbReference type="AlphaFoldDB" id="A0A7C2IEW7"/>
<dbReference type="FunFam" id="3.30.420.40:FF:000040">
    <property type="entry name" value="tRNA N6-adenosine threonylcarbamoyltransferase"/>
    <property type="match status" value="1"/>
</dbReference>
<feature type="binding site" evidence="8">
    <location>
        <position position="169"/>
    </location>
    <ligand>
        <name>substrate</name>
    </ligand>
</feature>
<comment type="catalytic activity">
    <reaction evidence="7 8">
        <text>L-threonylcarbamoyladenylate + adenosine(37) in tRNA = N(6)-L-threonylcarbamoyladenosine(37) in tRNA + AMP + H(+)</text>
        <dbReference type="Rhea" id="RHEA:37059"/>
        <dbReference type="Rhea" id="RHEA-COMP:10162"/>
        <dbReference type="Rhea" id="RHEA-COMP:10163"/>
        <dbReference type="ChEBI" id="CHEBI:15378"/>
        <dbReference type="ChEBI" id="CHEBI:73682"/>
        <dbReference type="ChEBI" id="CHEBI:74411"/>
        <dbReference type="ChEBI" id="CHEBI:74418"/>
        <dbReference type="ChEBI" id="CHEBI:456215"/>
        <dbReference type="EC" id="2.3.1.234"/>
    </reaction>
</comment>
<comment type="function">
    <text evidence="8">Required for the formation of a threonylcarbamoyl group on adenosine at position 37 (t(6)A37) in tRNAs that read codons beginning with adenine. Is involved in the transfer of the threonylcarbamoyl moiety of threonylcarbamoyl-AMP (TC-AMP) to the N6 group of A37, together with TsaE and TsaB. TsaD likely plays a direct catalytic role in this reaction.</text>
</comment>